<evidence type="ECO:0000256" key="5">
    <source>
        <dbReference type="ARBA" id="ARBA00023002"/>
    </source>
</evidence>
<dbReference type="Gene3D" id="1.10.630.10">
    <property type="entry name" value="Cytochrome P450"/>
    <property type="match status" value="1"/>
</dbReference>
<keyword evidence="3" id="KW-0349">Heme</keyword>
<feature type="compositionally biased region" description="Low complexity" evidence="8">
    <location>
        <begin position="102"/>
        <end position="112"/>
    </location>
</feature>
<dbReference type="PANTHER" id="PTHR46300">
    <property type="entry name" value="P450, PUTATIVE (EUROFUNG)-RELATED-RELATED"/>
    <property type="match status" value="1"/>
</dbReference>
<comment type="cofactor">
    <cofactor evidence="1">
        <name>heme</name>
        <dbReference type="ChEBI" id="CHEBI:30413"/>
    </cofactor>
</comment>
<evidence type="ECO:0000256" key="1">
    <source>
        <dbReference type="ARBA" id="ARBA00001971"/>
    </source>
</evidence>
<keyword evidence="7" id="KW-0503">Monooxygenase</keyword>
<feature type="region of interest" description="Disordered" evidence="8">
    <location>
        <begin position="102"/>
        <end position="127"/>
    </location>
</feature>
<evidence type="ECO:0000256" key="6">
    <source>
        <dbReference type="ARBA" id="ARBA00023004"/>
    </source>
</evidence>
<evidence type="ECO:0000256" key="3">
    <source>
        <dbReference type="ARBA" id="ARBA00022617"/>
    </source>
</evidence>
<evidence type="ECO:0000256" key="8">
    <source>
        <dbReference type="SAM" id="MobiDB-lite"/>
    </source>
</evidence>
<comment type="similarity">
    <text evidence="2">Belongs to the cytochrome P450 family.</text>
</comment>
<evidence type="ECO:0000256" key="2">
    <source>
        <dbReference type="ARBA" id="ARBA00010617"/>
    </source>
</evidence>
<keyword evidence="4" id="KW-0479">Metal-binding</keyword>
<name>A0ABR1IPP7_9AGAR</name>
<comment type="caution">
    <text evidence="9">The sequence shown here is derived from an EMBL/GenBank/DDBJ whole genome shotgun (WGS) entry which is preliminary data.</text>
</comment>
<feature type="compositionally biased region" description="Polar residues" evidence="8">
    <location>
        <begin position="113"/>
        <end position="127"/>
    </location>
</feature>
<sequence length="274" mass="31739">MPSTTTVIASYEDERLLNEANRMLLPNIHVWYALCIKGLFRLSLAASSTVSHQPTYHLPAIEYLLHFFVGFQSNVFLELFTPNLRPPLYRLLPLGHVSYPSSPSSQPKTTSTHWQSPQQSSCAARSQSPKPLYQQFLEIGKECNSDIIHIDVLGDHTVVLNSVKTVTELLDHRNSNYSDRPVMHMVDDLMGWEWDFAHMGYSDRWRPVHVKRHRKTFQHYFQPQAITEYHPFQRKAVTELLHKLFTTPQPEPLELEGWIRHHAGSIILRATYIS</sequence>
<dbReference type="InterPro" id="IPR050364">
    <property type="entry name" value="Cytochrome_P450_fung"/>
</dbReference>
<keyword evidence="6" id="KW-0408">Iron</keyword>
<dbReference type="Proteomes" id="UP001498398">
    <property type="component" value="Unassembled WGS sequence"/>
</dbReference>
<organism evidence="9 10">
    <name type="scientific">Marasmiellus scandens</name>
    <dbReference type="NCBI Taxonomy" id="2682957"/>
    <lineage>
        <taxon>Eukaryota</taxon>
        <taxon>Fungi</taxon>
        <taxon>Dikarya</taxon>
        <taxon>Basidiomycota</taxon>
        <taxon>Agaricomycotina</taxon>
        <taxon>Agaricomycetes</taxon>
        <taxon>Agaricomycetidae</taxon>
        <taxon>Agaricales</taxon>
        <taxon>Marasmiineae</taxon>
        <taxon>Omphalotaceae</taxon>
        <taxon>Marasmiellus</taxon>
    </lineage>
</organism>
<keyword evidence="5" id="KW-0560">Oxidoreductase</keyword>
<dbReference type="EMBL" id="JBANRG010000110">
    <property type="protein sequence ID" value="KAK7435225.1"/>
    <property type="molecule type" value="Genomic_DNA"/>
</dbReference>
<evidence type="ECO:0000256" key="7">
    <source>
        <dbReference type="ARBA" id="ARBA00023033"/>
    </source>
</evidence>
<evidence type="ECO:0000256" key="4">
    <source>
        <dbReference type="ARBA" id="ARBA00022723"/>
    </source>
</evidence>
<dbReference type="PANTHER" id="PTHR46300:SF7">
    <property type="entry name" value="P450, PUTATIVE (EUROFUNG)-RELATED"/>
    <property type="match status" value="1"/>
</dbReference>
<evidence type="ECO:0000313" key="9">
    <source>
        <dbReference type="EMBL" id="KAK7435225.1"/>
    </source>
</evidence>
<proteinExistence type="inferred from homology"/>
<keyword evidence="10" id="KW-1185">Reference proteome</keyword>
<dbReference type="SUPFAM" id="SSF48264">
    <property type="entry name" value="Cytochrome P450"/>
    <property type="match status" value="1"/>
</dbReference>
<accession>A0ABR1IPP7</accession>
<dbReference type="InterPro" id="IPR036396">
    <property type="entry name" value="Cyt_P450_sf"/>
</dbReference>
<protein>
    <submittedName>
        <fullName evidence="9">Uncharacterized protein</fullName>
    </submittedName>
</protein>
<evidence type="ECO:0000313" key="10">
    <source>
        <dbReference type="Proteomes" id="UP001498398"/>
    </source>
</evidence>
<gene>
    <name evidence="9" type="ORF">VKT23_019794</name>
</gene>
<reference evidence="9 10" key="1">
    <citation type="submission" date="2024-01" db="EMBL/GenBank/DDBJ databases">
        <title>A draft genome for the cacao thread blight pathogen Marasmiellus scandens.</title>
        <authorList>
            <person name="Baruah I.K."/>
            <person name="Leung J."/>
            <person name="Bukari Y."/>
            <person name="Amoako-Attah I."/>
            <person name="Meinhardt L.W."/>
            <person name="Bailey B.A."/>
            <person name="Cohen S.P."/>
        </authorList>
    </citation>
    <scope>NUCLEOTIDE SEQUENCE [LARGE SCALE GENOMIC DNA]</scope>
    <source>
        <strain evidence="9 10">GH-19</strain>
    </source>
</reference>